<reference evidence="1 2" key="1">
    <citation type="submission" date="2018-06" db="EMBL/GenBank/DDBJ databases">
        <title>Genomic Encyclopedia of Archaeal and Bacterial Type Strains, Phase II (KMG-II): from individual species to whole genera.</title>
        <authorList>
            <person name="Goeker M."/>
        </authorList>
    </citation>
    <scope>NUCLEOTIDE SEQUENCE [LARGE SCALE GENOMIC DNA]</scope>
    <source>
        <strain evidence="1 2">DSM 12408</strain>
    </source>
</reference>
<evidence type="ECO:0000313" key="2">
    <source>
        <dbReference type="Proteomes" id="UP000248987"/>
    </source>
</evidence>
<dbReference type="Gene3D" id="1.10.490.10">
    <property type="entry name" value="Globins"/>
    <property type="match status" value="1"/>
</dbReference>
<dbReference type="InterPro" id="IPR009050">
    <property type="entry name" value="Globin-like_sf"/>
</dbReference>
<sequence>MEKKDIHNRDDVFLLVSEFYKKVKKDDVLGPFFDRVIKDWDAHIERLTTFWESSLFMSKKLEHRYVGNPLEVHIKVDQENNNAITQEHFGLWLNLWFETLDELFEGEYAQNAKNRARKMGTFMFMNIYQARQA</sequence>
<dbReference type="RefSeq" id="WP_066437534.1">
    <property type="nucleotide sequence ID" value="NZ_LZRN01000045.1"/>
</dbReference>
<dbReference type="STRING" id="49280.A9996_16220"/>
<dbReference type="CDD" id="cd08916">
    <property type="entry name" value="TrHb3_P"/>
    <property type="match status" value="1"/>
</dbReference>
<evidence type="ECO:0000313" key="1">
    <source>
        <dbReference type="EMBL" id="RAJ27615.1"/>
    </source>
</evidence>
<organism evidence="1 2">
    <name type="scientific">Gelidibacter algens</name>
    <dbReference type="NCBI Taxonomy" id="49280"/>
    <lineage>
        <taxon>Bacteria</taxon>
        <taxon>Pseudomonadati</taxon>
        <taxon>Bacteroidota</taxon>
        <taxon>Flavobacteriia</taxon>
        <taxon>Flavobacteriales</taxon>
        <taxon>Flavobacteriaceae</taxon>
        <taxon>Gelidibacter</taxon>
    </lineage>
</organism>
<dbReference type="OrthoDB" id="25954at2"/>
<dbReference type="EMBL" id="QLLQ01000001">
    <property type="protein sequence ID" value="RAJ27615.1"/>
    <property type="molecule type" value="Genomic_DNA"/>
</dbReference>
<dbReference type="GO" id="GO:0019825">
    <property type="term" value="F:oxygen binding"/>
    <property type="evidence" value="ECO:0007669"/>
    <property type="project" value="InterPro"/>
</dbReference>
<proteinExistence type="predicted"/>
<comment type="caution">
    <text evidence="1">The sequence shown here is derived from an EMBL/GenBank/DDBJ whole genome shotgun (WGS) entry which is preliminary data.</text>
</comment>
<accession>A0A1A7QV37</accession>
<gene>
    <name evidence="1" type="ORF">LX77_00188</name>
</gene>
<name>A0A1A7QV37_9FLAO</name>
<dbReference type="SUPFAM" id="SSF46458">
    <property type="entry name" value="Globin-like"/>
    <property type="match status" value="1"/>
</dbReference>
<dbReference type="Proteomes" id="UP000248987">
    <property type="component" value="Unassembled WGS sequence"/>
</dbReference>
<protein>
    <submittedName>
        <fullName evidence="1">Hemoglobin</fullName>
    </submittedName>
</protein>
<dbReference type="GO" id="GO:0020037">
    <property type="term" value="F:heme binding"/>
    <property type="evidence" value="ECO:0007669"/>
    <property type="project" value="InterPro"/>
</dbReference>
<dbReference type="AlphaFoldDB" id="A0A1A7QV37"/>
<keyword evidence="2" id="KW-1185">Reference proteome</keyword>
<dbReference type="InterPro" id="IPR012292">
    <property type="entry name" value="Globin/Proto"/>
</dbReference>